<organism evidence="2 3">
    <name type="scientific">Hymenobacter busanensis</name>
    <dbReference type="NCBI Taxonomy" id="2607656"/>
    <lineage>
        <taxon>Bacteria</taxon>
        <taxon>Pseudomonadati</taxon>
        <taxon>Bacteroidota</taxon>
        <taxon>Cytophagia</taxon>
        <taxon>Cytophagales</taxon>
        <taxon>Hymenobacteraceae</taxon>
        <taxon>Hymenobacter</taxon>
    </lineage>
</organism>
<dbReference type="Proteomes" id="UP000326380">
    <property type="component" value="Unassembled WGS sequence"/>
</dbReference>
<feature type="region of interest" description="Disordered" evidence="1">
    <location>
        <begin position="27"/>
        <end position="76"/>
    </location>
</feature>
<protein>
    <submittedName>
        <fullName evidence="2">Uncharacterized protein</fullName>
    </submittedName>
</protein>
<keyword evidence="3" id="KW-1185">Reference proteome</keyword>
<evidence type="ECO:0000256" key="1">
    <source>
        <dbReference type="SAM" id="MobiDB-lite"/>
    </source>
</evidence>
<name>A0A7L5A1C5_9BACT</name>
<sequence length="76" mass="7570">MLELLTLALLQFQILGFSPEAASLDASVRVEQTSSADSGGTGWGDGTTCESGGTGWGDGTTANDSGGTGWGDGTKN</sequence>
<comment type="caution">
    <text evidence="2">The sequence shown here is derived from an EMBL/GenBank/DDBJ whole genome shotgun (WGS) entry which is preliminary data.</text>
</comment>
<feature type="compositionally biased region" description="Gly residues" evidence="1">
    <location>
        <begin position="66"/>
        <end position="76"/>
    </location>
</feature>
<dbReference type="RefSeq" id="WP_151078034.1">
    <property type="nucleotide sequence ID" value="NZ_CP047647.1"/>
</dbReference>
<accession>A0A7L5A1C5</accession>
<evidence type="ECO:0000313" key="3">
    <source>
        <dbReference type="Proteomes" id="UP000326380"/>
    </source>
</evidence>
<proteinExistence type="predicted"/>
<reference evidence="2 3" key="1">
    <citation type="submission" date="2019-09" db="EMBL/GenBank/DDBJ databases">
        <title>Genome sequence of Hymenobacter sp. M3.</title>
        <authorList>
            <person name="Srinivasan S."/>
        </authorList>
    </citation>
    <scope>NUCLEOTIDE SEQUENCE [LARGE SCALE GENOMIC DNA]</scope>
    <source>
        <strain evidence="2 3">M3</strain>
    </source>
</reference>
<dbReference type="EMBL" id="VTWU01000002">
    <property type="protein sequence ID" value="KAA9338485.1"/>
    <property type="molecule type" value="Genomic_DNA"/>
</dbReference>
<gene>
    <name evidence="2" type="ORF">F0P96_06530</name>
</gene>
<dbReference type="AlphaFoldDB" id="A0A7L5A1C5"/>
<evidence type="ECO:0000313" key="2">
    <source>
        <dbReference type="EMBL" id="KAA9338485.1"/>
    </source>
</evidence>